<accession>A0A2P8DAI3</accession>
<dbReference type="OrthoDB" id="9831176at2"/>
<name>A0A2P8DAI3_9BACT</name>
<protein>
    <submittedName>
        <fullName evidence="1">Uncharacterized protein</fullName>
    </submittedName>
</protein>
<evidence type="ECO:0000313" key="1">
    <source>
        <dbReference type="EMBL" id="PSK94197.1"/>
    </source>
</evidence>
<dbReference type="RefSeq" id="WP_106520921.1">
    <property type="nucleotide sequence ID" value="NZ_PYGD01000001.1"/>
</dbReference>
<dbReference type="EMBL" id="PYGD01000001">
    <property type="protein sequence ID" value="PSK94197.1"/>
    <property type="molecule type" value="Genomic_DNA"/>
</dbReference>
<sequence length="197" mass="22735">MSKIKKQDKVVFQMSSTANIPISLEEARTRHIKYLEHGPYIYTAQQDDPESEPKILHSFAINQDDLELLVKYAEQGIRLHFCKEASGALNIIAAPIGKDGRLNLGDPELKKKPIVNTLEPCPSLCAPLFSRNSLNSWCEKDQYYWLDPNEKRDGKDWFFESPEGQKEYVNQPSTAPLKKIKKLKKLKRLKRARRSKH</sequence>
<dbReference type="AlphaFoldDB" id="A0A2P8DAI3"/>
<gene>
    <name evidence="1" type="ORF">B0I18_101352</name>
</gene>
<organism evidence="1 2">
    <name type="scientific">Taibaiella chishuiensis</name>
    <dbReference type="NCBI Taxonomy" id="1434707"/>
    <lineage>
        <taxon>Bacteria</taxon>
        <taxon>Pseudomonadati</taxon>
        <taxon>Bacteroidota</taxon>
        <taxon>Chitinophagia</taxon>
        <taxon>Chitinophagales</taxon>
        <taxon>Chitinophagaceae</taxon>
        <taxon>Taibaiella</taxon>
    </lineage>
</organism>
<reference evidence="1 2" key="1">
    <citation type="submission" date="2018-03" db="EMBL/GenBank/DDBJ databases">
        <title>Genomic Encyclopedia of Type Strains, Phase III (KMG-III): the genomes of soil and plant-associated and newly described type strains.</title>
        <authorList>
            <person name="Whitman W."/>
        </authorList>
    </citation>
    <scope>NUCLEOTIDE SEQUENCE [LARGE SCALE GENOMIC DNA]</scope>
    <source>
        <strain evidence="1 2">CGMCC 1.12700</strain>
    </source>
</reference>
<dbReference type="Proteomes" id="UP000240572">
    <property type="component" value="Unassembled WGS sequence"/>
</dbReference>
<keyword evidence="2" id="KW-1185">Reference proteome</keyword>
<comment type="caution">
    <text evidence="1">The sequence shown here is derived from an EMBL/GenBank/DDBJ whole genome shotgun (WGS) entry which is preliminary data.</text>
</comment>
<evidence type="ECO:0000313" key="2">
    <source>
        <dbReference type="Proteomes" id="UP000240572"/>
    </source>
</evidence>
<proteinExistence type="predicted"/>